<proteinExistence type="predicted"/>
<evidence type="ECO:0000313" key="1">
    <source>
        <dbReference type="EMBL" id="UPQ83933.1"/>
    </source>
</evidence>
<dbReference type="EMBL" id="CP096208">
    <property type="protein sequence ID" value="UPQ83933.1"/>
    <property type="molecule type" value="Genomic_DNA"/>
</dbReference>
<gene>
    <name evidence="1" type="ORF">M0M42_05875</name>
</gene>
<keyword evidence="2" id="KW-1185">Reference proteome</keyword>
<evidence type="ECO:0000313" key="2">
    <source>
        <dbReference type="Proteomes" id="UP000831189"/>
    </source>
</evidence>
<dbReference type="Proteomes" id="UP000831189">
    <property type="component" value="Chromosome"/>
</dbReference>
<sequence>MRLARNGVGHFQFPHFDIQPLLSGYGLEAVYTLFVRIEGGAAHCTPNSGTSSNLLSVTTGSGDNTAYHDCTDCSSSATGEFPRAFT</sequence>
<reference evidence="1 2" key="1">
    <citation type="submission" date="2022-04" db="EMBL/GenBank/DDBJ databases">
        <title>Pseudomonas knackmussii B09-2.</title>
        <authorList>
            <person name="Deng Y."/>
        </authorList>
    </citation>
    <scope>NUCLEOTIDE SEQUENCE [LARGE SCALE GENOMIC DNA]</scope>
    <source>
        <strain evidence="1 2">B09-2</strain>
    </source>
</reference>
<evidence type="ECO:0008006" key="3">
    <source>
        <dbReference type="Google" id="ProtNLM"/>
    </source>
</evidence>
<accession>A0ABY4KWK7</accession>
<organism evidence="1 2">
    <name type="scientific">Pseudomonas knackmussii</name>
    <dbReference type="NCBI Taxonomy" id="65741"/>
    <lineage>
        <taxon>Bacteria</taxon>
        <taxon>Pseudomonadati</taxon>
        <taxon>Pseudomonadota</taxon>
        <taxon>Gammaproteobacteria</taxon>
        <taxon>Pseudomonadales</taxon>
        <taxon>Pseudomonadaceae</taxon>
        <taxon>Pseudomonas</taxon>
    </lineage>
</organism>
<name>A0ABY4KWK7_9PSED</name>
<protein>
    <recommendedName>
        <fullName evidence="3">Secreted protein</fullName>
    </recommendedName>
</protein>